<name>A0A0V1KZS2_9BILA</name>
<gene>
    <name evidence="1" type="ORF">T02_6581</name>
</gene>
<evidence type="ECO:0000313" key="1">
    <source>
        <dbReference type="EMBL" id="KRZ52517.1"/>
    </source>
</evidence>
<organism evidence="1 2">
    <name type="scientific">Trichinella nativa</name>
    <dbReference type="NCBI Taxonomy" id="6335"/>
    <lineage>
        <taxon>Eukaryota</taxon>
        <taxon>Metazoa</taxon>
        <taxon>Ecdysozoa</taxon>
        <taxon>Nematoda</taxon>
        <taxon>Enoplea</taxon>
        <taxon>Dorylaimia</taxon>
        <taxon>Trichinellida</taxon>
        <taxon>Trichinellidae</taxon>
        <taxon>Trichinella</taxon>
    </lineage>
</organism>
<dbReference type="AlphaFoldDB" id="A0A0V1KZS2"/>
<comment type="caution">
    <text evidence="1">The sequence shown here is derived from an EMBL/GenBank/DDBJ whole genome shotgun (WGS) entry which is preliminary data.</text>
</comment>
<proteinExistence type="predicted"/>
<dbReference type="EMBL" id="JYDW01000191">
    <property type="protein sequence ID" value="KRZ52517.1"/>
    <property type="molecule type" value="Genomic_DNA"/>
</dbReference>
<protein>
    <submittedName>
        <fullName evidence="1">Uncharacterized protein</fullName>
    </submittedName>
</protein>
<evidence type="ECO:0000313" key="2">
    <source>
        <dbReference type="Proteomes" id="UP000054721"/>
    </source>
</evidence>
<dbReference type="Proteomes" id="UP000054721">
    <property type="component" value="Unassembled WGS sequence"/>
</dbReference>
<sequence>MSDVAFALLKRQLDIFTVAGRFHWQLKLGCSILDFIFDRFDEKFLLPQFCRSKFPPRLGVRHLHSRLCYFATNDNLYELFCSLDIRSKMKHKQGVIGQV</sequence>
<keyword evidence="2" id="KW-1185">Reference proteome</keyword>
<reference evidence="1 2" key="1">
    <citation type="submission" date="2015-05" db="EMBL/GenBank/DDBJ databases">
        <title>Evolution of Trichinella species and genotypes.</title>
        <authorList>
            <person name="Korhonen P.K."/>
            <person name="Edoardo P."/>
            <person name="Giuseppe L.R."/>
            <person name="Gasser R.B."/>
        </authorList>
    </citation>
    <scope>NUCLEOTIDE SEQUENCE [LARGE SCALE GENOMIC DNA]</scope>
    <source>
        <strain evidence="1">ISS10</strain>
    </source>
</reference>
<accession>A0A0V1KZS2</accession>